<feature type="region of interest" description="Disordered" evidence="1">
    <location>
        <begin position="251"/>
        <end position="528"/>
    </location>
</feature>
<feature type="compositionally biased region" description="Polar residues" evidence="1">
    <location>
        <begin position="495"/>
        <end position="528"/>
    </location>
</feature>
<feature type="compositionally biased region" description="Polar residues" evidence="1">
    <location>
        <begin position="436"/>
        <end position="469"/>
    </location>
</feature>
<feature type="compositionally biased region" description="Polar residues" evidence="1">
    <location>
        <begin position="300"/>
        <end position="341"/>
    </location>
</feature>
<reference evidence="3 4" key="1">
    <citation type="submission" date="2019-02" db="EMBL/GenBank/DDBJ databases">
        <title>Deep-cultivation of Planctomycetes and their phenomic and genomic characterization uncovers novel biology.</title>
        <authorList>
            <person name="Wiegand S."/>
            <person name="Jogler M."/>
            <person name="Boedeker C."/>
            <person name="Pinto D."/>
            <person name="Vollmers J."/>
            <person name="Rivas-Marin E."/>
            <person name="Kohn T."/>
            <person name="Peeters S.H."/>
            <person name="Heuer A."/>
            <person name="Rast P."/>
            <person name="Oberbeckmann S."/>
            <person name="Bunk B."/>
            <person name="Jeske O."/>
            <person name="Meyerdierks A."/>
            <person name="Storesund J.E."/>
            <person name="Kallscheuer N."/>
            <person name="Luecker S."/>
            <person name="Lage O.M."/>
            <person name="Pohl T."/>
            <person name="Merkel B.J."/>
            <person name="Hornburger P."/>
            <person name="Mueller R.-W."/>
            <person name="Bruemmer F."/>
            <person name="Labrenz M."/>
            <person name="Spormann A.M."/>
            <person name="Op Den Camp H."/>
            <person name="Overmann J."/>
            <person name="Amann R."/>
            <person name="Jetten M.S.M."/>
            <person name="Mascher T."/>
            <person name="Medema M.H."/>
            <person name="Devos D.P."/>
            <person name="Kaster A.-K."/>
            <person name="Ovreas L."/>
            <person name="Rohde M."/>
            <person name="Galperin M.Y."/>
            <person name="Jogler C."/>
        </authorList>
    </citation>
    <scope>NUCLEOTIDE SEQUENCE [LARGE SCALE GENOMIC DNA]</scope>
    <source>
        <strain evidence="3 4">Q31b</strain>
    </source>
</reference>
<dbReference type="RefSeq" id="WP_146600417.1">
    <property type="nucleotide sequence ID" value="NZ_SJPY01000004.1"/>
</dbReference>
<dbReference type="PROSITE" id="PS51257">
    <property type="entry name" value="PROKAR_LIPOPROTEIN"/>
    <property type="match status" value="1"/>
</dbReference>
<dbReference type="Proteomes" id="UP000315471">
    <property type="component" value="Unassembled WGS sequence"/>
</dbReference>
<feature type="compositionally biased region" description="Low complexity" evidence="1">
    <location>
        <begin position="359"/>
        <end position="371"/>
    </location>
</feature>
<feature type="compositionally biased region" description="Low complexity" evidence="1">
    <location>
        <begin position="380"/>
        <end position="398"/>
    </location>
</feature>
<feature type="compositionally biased region" description="Low complexity" evidence="1">
    <location>
        <begin position="281"/>
        <end position="291"/>
    </location>
</feature>
<comment type="caution">
    <text evidence="3">The sequence shown here is derived from an EMBL/GenBank/DDBJ whole genome shotgun (WGS) entry which is preliminary data.</text>
</comment>
<gene>
    <name evidence="3" type="ORF">Q31b_31000</name>
</gene>
<proteinExistence type="predicted"/>
<evidence type="ECO:0000313" key="3">
    <source>
        <dbReference type="EMBL" id="TWU41646.1"/>
    </source>
</evidence>
<evidence type="ECO:0000256" key="1">
    <source>
        <dbReference type="SAM" id="MobiDB-lite"/>
    </source>
</evidence>
<accession>A0A5C6E2P1</accession>
<evidence type="ECO:0000313" key="4">
    <source>
        <dbReference type="Proteomes" id="UP000315471"/>
    </source>
</evidence>
<feature type="chain" id="PRO_5022666708" evidence="2">
    <location>
        <begin position="26"/>
        <end position="528"/>
    </location>
</feature>
<keyword evidence="4" id="KW-1185">Reference proteome</keyword>
<feature type="signal peptide" evidence="2">
    <location>
        <begin position="1"/>
        <end position="25"/>
    </location>
</feature>
<keyword evidence="2" id="KW-0732">Signal</keyword>
<evidence type="ECO:0000256" key="2">
    <source>
        <dbReference type="SAM" id="SignalP"/>
    </source>
</evidence>
<sequence precursor="true">MSTRRHLIAALVIAASNLPAASASACCLTDWLFGRTPVYTAGYAPVTVTNVPVVNAPYAAGYAPTPVTSRYQISGIYYPAQPPVYLNNPSVYTGMPVASQANYRGTLPVAPQQTLQPITAPTTSFYNGGNSYPTQTSASQYSSAYTPVTNTPVTSAPVTSAPVTNTSVTGLPMTAVPATSMAPLYQVAPQRPAGGLARFFGSLFGTNYQTSYYQAPVTYYRPVNTVDPISGTTVTTQQACSSYVDQIQRTPYSSLGATPPTTPIPQTYQANPNPSQGSYGPVGQVGAVVGPNDRSVVPIPSSNAYPGSNPFQSQNYATPNTAPLTGSPAYGQQPNYSQPNDSAPLEQPRLESARPVLTPPSISAPSMAPPSWQLQNPADSNVFGSSSSASSTLSANGSDRMVSAYGPQPKSDSNYSSLSPIQAPPNYQSPFKRESLNFNQSSDNPNASPFAESPSTHSVAPQLPSGANQSSGSSSRDQMISHIPVREAALPRQNAYRQQVIQTSGYSETRPATSRKTRDSSGWYSLNP</sequence>
<name>A0A5C6E2P1_9BACT</name>
<dbReference type="AlphaFoldDB" id="A0A5C6E2P1"/>
<dbReference type="OrthoDB" id="292767at2"/>
<feature type="compositionally biased region" description="Polar residues" evidence="1">
    <location>
        <begin position="410"/>
        <end position="429"/>
    </location>
</feature>
<dbReference type="EMBL" id="SJPY01000004">
    <property type="protein sequence ID" value="TWU41646.1"/>
    <property type="molecule type" value="Genomic_DNA"/>
</dbReference>
<feature type="compositionally biased region" description="Polar residues" evidence="1">
    <location>
        <begin position="268"/>
        <end position="278"/>
    </location>
</feature>
<organism evidence="3 4">
    <name type="scientific">Novipirellula aureliae</name>
    <dbReference type="NCBI Taxonomy" id="2527966"/>
    <lineage>
        <taxon>Bacteria</taxon>
        <taxon>Pseudomonadati</taxon>
        <taxon>Planctomycetota</taxon>
        <taxon>Planctomycetia</taxon>
        <taxon>Pirellulales</taxon>
        <taxon>Pirellulaceae</taxon>
        <taxon>Novipirellula</taxon>
    </lineage>
</organism>
<protein>
    <submittedName>
        <fullName evidence="3">Uncharacterized protein</fullName>
    </submittedName>
</protein>